<feature type="region of interest" description="Disordered" evidence="5">
    <location>
        <begin position="712"/>
        <end position="937"/>
    </location>
</feature>
<feature type="region of interest" description="Disordered" evidence="5">
    <location>
        <begin position="206"/>
        <end position="226"/>
    </location>
</feature>
<feature type="compositionally biased region" description="Polar residues" evidence="5">
    <location>
        <begin position="62"/>
        <end position="82"/>
    </location>
</feature>
<evidence type="ECO:0000256" key="1">
    <source>
        <dbReference type="ARBA" id="ARBA00004123"/>
    </source>
</evidence>
<feature type="compositionally biased region" description="Basic and acidic residues" evidence="5">
    <location>
        <begin position="920"/>
        <end position="937"/>
    </location>
</feature>
<dbReference type="GO" id="GO:0003723">
    <property type="term" value="F:RNA binding"/>
    <property type="evidence" value="ECO:0007669"/>
    <property type="project" value="TreeGrafter"/>
</dbReference>
<feature type="domain" description="Pre-mRNA polyadenylation factor Fip1" evidence="6">
    <location>
        <begin position="406"/>
        <end position="448"/>
    </location>
</feature>
<feature type="compositionally biased region" description="Basic and acidic residues" evidence="5">
    <location>
        <begin position="1385"/>
        <end position="1397"/>
    </location>
</feature>
<dbReference type="Pfam" id="PF05182">
    <property type="entry name" value="Fip1"/>
    <property type="match status" value="1"/>
</dbReference>
<feature type="compositionally biased region" description="Polar residues" evidence="5">
    <location>
        <begin position="836"/>
        <end position="847"/>
    </location>
</feature>
<feature type="region of interest" description="Disordered" evidence="5">
    <location>
        <begin position="266"/>
        <end position="286"/>
    </location>
</feature>
<feature type="compositionally biased region" description="Basic and acidic residues" evidence="5">
    <location>
        <begin position="1327"/>
        <end position="1336"/>
    </location>
</feature>
<feature type="compositionally biased region" description="Low complexity" evidence="5">
    <location>
        <begin position="20"/>
        <end position="41"/>
    </location>
</feature>
<feature type="compositionally biased region" description="Basic and acidic residues" evidence="5">
    <location>
        <begin position="1280"/>
        <end position="1301"/>
    </location>
</feature>
<feature type="region of interest" description="Disordered" evidence="5">
    <location>
        <begin position="993"/>
        <end position="1427"/>
    </location>
</feature>
<feature type="compositionally biased region" description="Basic and acidic residues" evidence="5">
    <location>
        <begin position="993"/>
        <end position="1156"/>
    </location>
</feature>
<name>A0AAF0R809_SOLVR</name>
<feature type="compositionally biased region" description="Basic and acidic residues" evidence="5">
    <location>
        <begin position="1359"/>
        <end position="1371"/>
    </location>
</feature>
<dbReference type="PANTHER" id="PTHR36884:SF1">
    <property type="entry name" value="FIP1[V]-LIKE PROTEIN"/>
    <property type="match status" value="1"/>
</dbReference>
<proteinExistence type="inferred from homology"/>
<dbReference type="InterPro" id="IPR044976">
    <property type="entry name" value="FIPS5/FIPS3-like"/>
</dbReference>
<feature type="compositionally biased region" description="Polar residues" evidence="5">
    <location>
        <begin position="1337"/>
        <end position="1347"/>
    </location>
</feature>
<feature type="region of interest" description="Disordered" evidence="5">
    <location>
        <begin position="20"/>
        <end position="96"/>
    </location>
</feature>
<protein>
    <recommendedName>
        <fullName evidence="6">Pre-mRNA polyadenylation factor Fip1 domain-containing protein</fullName>
    </recommendedName>
</protein>
<evidence type="ECO:0000256" key="5">
    <source>
        <dbReference type="SAM" id="MobiDB-lite"/>
    </source>
</evidence>
<gene>
    <name evidence="7" type="ORF">MTR67_029713</name>
</gene>
<dbReference type="InterPro" id="IPR007854">
    <property type="entry name" value="Fip1_dom"/>
</dbReference>
<dbReference type="PANTHER" id="PTHR36884">
    <property type="entry name" value="FIP1[III]-LIKE PROTEIN"/>
    <property type="match status" value="1"/>
</dbReference>
<reference evidence="7" key="1">
    <citation type="submission" date="2023-08" db="EMBL/GenBank/DDBJ databases">
        <title>A de novo genome assembly of Solanum verrucosum Schlechtendal, a Mexican diploid species geographically isolated from the other diploid A-genome species in potato relatives.</title>
        <authorList>
            <person name="Hosaka K."/>
        </authorList>
    </citation>
    <scope>NUCLEOTIDE SEQUENCE</scope>
    <source>
        <tissue evidence="7">Young leaves</tissue>
    </source>
</reference>
<comment type="subcellular location">
    <subcellularLocation>
        <location evidence="1">Nucleus</location>
    </subcellularLocation>
</comment>
<feature type="compositionally biased region" description="Basic and acidic residues" evidence="5">
    <location>
        <begin position="783"/>
        <end position="797"/>
    </location>
</feature>
<evidence type="ECO:0000313" key="7">
    <source>
        <dbReference type="EMBL" id="WMV36328.1"/>
    </source>
</evidence>
<evidence type="ECO:0000256" key="2">
    <source>
        <dbReference type="ARBA" id="ARBA00007459"/>
    </source>
</evidence>
<feature type="compositionally biased region" description="Acidic residues" evidence="5">
    <location>
        <begin position="763"/>
        <end position="782"/>
    </location>
</feature>
<dbReference type="Proteomes" id="UP001234989">
    <property type="component" value="Chromosome 7"/>
</dbReference>
<accession>A0AAF0R809</accession>
<evidence type="ECO:0000256" key="3">
    <source>
        <dbReference type="ARBA" id="ARBA00022664"/>
    </source>
</evidence>
<feature type="compositionally biased region" description="Basic and acidic residues" evidence="5">
    <location>
        <begin position="1202"/>
        <end position="1222"/>
    </location>
</feature>
<evidence type="ECO:0000313" key="8">
    <source>
        <dbReference type="Proteomes" id="UP001234989"/>
    </source>
</evidence>
<dbReference type="GO" id="GO:0006397">
    <property type="term" value="P:mRNA processing"/>
    <property type="evidence" value="ECO:0007669"/>
    <property type="project" value="UniProtKB-KW"/>
</dbReference>
<keyword evidence="4" id="KW-0539">Nucleus</keyword>
<evidence type="ECO:0000256" key="4">
    <source>
        <dbReference type="ARBA" id="ARBA00023242"/>
    </source>
</evidence>
<keyword evidence="8" id="KW-1185">Reference proteome</keyword>
<feature type="region of interest" description="Disordered" evidence="5">
    <location>
        <begin position="504"/>
        <end position="543"/>
    </location>
</feature>
<feature type="compositionally biased region" description="Acidic residues" evidence="5">
    <location>
        <begin position="217"/>
        <end position="226"/>
    </location>
</feature>
<feature type="compositionally biased region" description="Basic and acidic residues" evidence="5">
    <location>
        <begin position="573"/>
        <end position="591"/>
    </location>
</feature>
<feature type="region of interest" description="Disordered" evidence="5">
    <location>
        <begin position="571"/>
        <end position="605"/>
    </location>
</feature>
<evidence type="ECO:0000259" key="6">
    <source>
        <dbReference type="Pfam" id="PF05182"/>
    </source>
</evidence>
<organism evidence="7 8">
    <name type="scientific">Solanum verrucosum</name>
    <dbReference type="NCBI Taxonomy" id="315347"/>
    <lineage>
        <taxon>Eukaryota</taxon>
        <taxon>Viridiplantae</taxon>
        <taxon>Streptophyta</taxon>
        <taxon>Embryophyta</taxon>
        <taxon>Tracheophyta</taxon>
        <taxon>Spermatophyta</taxon>
        <taxon>Magnoliopsida</taxon>
        <taxon>eudicotyledons</taxon>
        <taxon>Gunneridae</taxon>
        <taxon>Pentapetalae</taxon>
        <taxon>asterids</taxon>
        <taxon>lamiids</taxon>
        <taxon>Solanales</taxon>
        <taxon>Solanaceae</taxon>
        <taxon>Solanoideae</taxon>
        <taxon>Solaneae</taxon>
        <taxon>Solanum</taxon>
    </lineage>
</organism>
<dbReference type="EMBL" id="CP133618">
    <property type="protein sequence ID" value="WMV36328.1"/>
    <property type="molecule type" value="Genomic_DNA"/>
</dbReference>
<feature type="compositionally biased region" description="Basic and acidic residues" evidence="5">
    <location>
        <begin position="868"/>
        <end position="913"/>
    </location>
</feature>
<sequence>MEDDDEFGDLYTDVLRPLTASFQSQQPPAAQEEAAPKAAGATSRPIDLNINSDDEEILYGAPNSNSKPNFAGPSSITGQEKTLASPLDVKSGSRLPESNLNLKLGAGRIEGLGGINESDLIARVLVKSEDVKLPKTEFQDLNFMDEANIDIVVEETDDKDDILMGNHQNVGEDPENLKDGTGNVGNFVIEASGAEQLIPGLEIPGISGGAGNTGEGNVEDDWDSDSEDDLQIVLNDNTHGPMGMERMGIGEEDDEDEDPLVIVADNDGPNHPPMMEEQDWGEEGGPAANGERKEITDALKVNGAPGVAGKVGYPNHAYNHPYHSQYKYVRPGATPMPGVPPSGPGGIPGQVRPPVNVGPVAGRGRGDWRPPGMKGAYGMSGWGGASGRGFGIGLEFTLPSHKTIFEVDIDGFEEKPWRLPGIDVTDFFNFGLNEDGWKDYCKQLEQLRLESTMQGRIRVYESGRTEQEYDPEMPPELAAAAGMQDIPSENLNGKTEGTANDLARGSMRMRPPLPTGRPIQVETGSGDRLPSIDTRPPRQRDSDAIIEIVCQDDDQYTGIDKNEVQLDNIPSTEDFRGDARRGPLQEEHVQESDGFQHSYKSHKREANARRTQFINPIGDHLTKGDGVVPFSSEAPGQFVSDSGGQTSAYDNKNCVSQQEERLPTSHPLSFDPYLDWVRRLWTPHLLFYSGTCIPCVRVRVCLAKALSWGKKVSARDRSPDITPSNSRDRLQVDSQKEESFESVDRTHTPVPPSPTADRPAQEQDMEDRDDIPDQIVEEDTNSEVEREEMTLDARTDSEAMNDEFLHSAKKQKLSSRHEQSSPQETDDGEDSKAGRSSENSKVQSGSSRGYRKLRDDMDEEVVQGGRSMRIDNAKKTVARDEDRIRKKARNEKEAEKHSVVVKGREDSYSRKGADSSSAHYIDRRREREYSEGVWQRRDDDLQGRRAKMEEPRKRELIDEIGIRHRSKAREFEGSDREERHLYRKQLENVTLRPDYDKDMGARHRDRDELKRYDTLDDRHNKRRKEEVKLSREHIDKEETFHSHGETMVRRKRERDDASDHRKRDELMRLREDEQLYIRHKEDGVFQRERSDRQREREEWYRLKQSHEETLPKREREEIRGGMRAGRVSEEKAWAGQSRGKDEYRNSDQHSKDVRHADHIRRRDRVENESPSRLRTREDERRARHDRVSSREDRAPIASDNSRVNEKRHKDYLKKGKEFEGDHNSQMALNMNEDELYGQKNELVNSKGKFVQGTNDNKIHRNRQSSKKHEEAASSDDEQEDSRRGRSKLERWTSHKERDFGIDAKSSSLNMKDNNVHKGTGTSLANKNQDEALKMVEDNQQPAANNKNGGAPEINSLETKPVEDKHLETVEKLKKRSERFKLPMPSEKEAPVSKKVEGDPLSSVQSETPPDSEVKPERPARRRRWTSN</sequence>
<dbReference type="GO" id="GO:0016607">
    <property type="term" value="C:nuclear speck"/>
    <property type="evidence" value="ECO:0007669"/>
    <property type="project" value="TreeGrafter"/>
</dbReference>
<feature type="compositionally biased region" description="Basic and acidic residues" evidence="5">
    <location>
        <begin position="726"/>
        <end position="747"/>
    </location>
</feature>
<keyword evidence="3" id="KW-0507">mRNA processing</keyword>
<feature type="compositionally biased region" description="Basic and acidic residues" evidence="5">
    <location>
        <begin position="1163"/>
        <end position="1194"/>
    </location>
</feature>
<comment type="similarity">
    <text evidence="2">Belongs to the FIP1 family.</text>
</comment>